<evidence type="ECO:0000313" key="1">
    <source>
        <dbReference type="EMBL" id="TLV23433.1"/>
    </source>
</evidence>
<sequence>MITLTKPKRFFMGAFVGALFTRNTNKTNNKQRVNREYDSESGTTYLETDALRRPFCFIKSISYPHPVVYYCPLKSTGSAPICW</sequence>
<accession>A0A5R9LPG1</accession>
<proteinExistence type="predicted"/>
<reference evidence="1 2" key="1">
    <citation type="submission" date="2019-05" db="EMBL/GenBank/DDBJ databases">
        <title>Genome sequence of Klebsiella sp strain TOUT106.</title>
        <authorList>
            <person name="Rahi P."/>
            <person name="Chaudhari D."/>
        </authorList>
    </citation>
    <scope>NUCLEOTIDE SEQUENCE [LARGE SCALE GENOMIC DNA]</scope>
    <source>
        <strain evidence="1 2">TOUT106</strain>
    </source>
</reference>
<name>A0A5R9LPG1_9ENTR</name>
<dbReference type="EMBL" id="VCHQ01000002">
    <property type="protein sequence ID" value="TLV23433.1"/>
    <property type="molecule type" value="Genomic_DNA"/>
</dbReference>
<keyword evidence="2" id="KW-1185">Reference proteome</keyword>
<gene>
    <name evidence="1" type="ORF">FE839_01540</name>
</gene>
<dbReference type="Proteomes" id="UP000307430">
    <property type="component" value="Unassembled WGS sequence"/>
</dbReference>
<protein>
    <submittedName>
        <fullName evidence="1">Uncharacterized protein</fullName>
    </submittedName>
</protein>
<evidence type="ECO:0000313" key="2">
    <source>
        <dbReference type="Proteomes" id="UP000307430"/>
    </source>
</evidence>
<organism evidence="1 2">
    <name type="scientific">Klebsiella indica</name>
    <dbReference type="NCBI Taxonomy" id="2582917"/>
    <lineage>
        <taxon>Bacteria</taxon>
        <taxon>Pseudomonadati</taxon>
        <taxon>Pseudomonadota</taxon>
        <taxon>Gammaproteobacteria</taxon>
        <taxon>Enterobacterales</taxon>
        <taxon>Enterobacteriaceae</taxon>
        <taxon>Klebsiella/Raoultella group</taxon>
        <taxon>Klebsiella</taxon>
    </lineage>
</organism>
<comment type="caution">
    <text evidence="1">The sequence shown here is derived from an EMBL/GenBank/DDBJ whole genome shotgun (WGS) entry which is preliminary data.</text>
</comment>
<dbReference type="AlphaFoldDB" id="A0A5R9LPG1"/>